<keyword evidence="7" id="KW-0406">Ion transport</keyword>
<keyword evidence="3 12" id="KW-0813">Transport</keyword>
<dbReference type="Proteomes" id="UP001410394">
    <property type="component" value="Unassembled WGS sequence"/>
</dbReference>
<evidence type="ECO:0000256" key="3">
    <source>
        <dbReference type="ARBA" id="ARBA00022448"/>
    </source>
</evidence>
<reference evidence="17 18" key="1">
    <citation type="journal article" date="2018" name="Int. J. Syst. Evol. Microbiol.">
        <title>Uliginosibacterium sediminicola sp. nov., isolated from freshwater sediment.</title>
        <authorList>
            <person name="Hwang W.M."/>
            <person name="Kim S.M."/>
            <person name="Kang K."/>
            <person name="Ahn T.Y."/>
        </authorList>
    </citation>
    <scope>NUCLEOTIDE SEQUENCE [LARGE SCALE GENOMIC DNA]</scope>
    <source>
        <strain evidence="17 18">M1-21</strain>
    </source>
</reference>
<evidence type="ECO:0000256" key="9">
    <source>
        <dbReference type="ARBA" id="ARBA00023136"/>
    </source>
</evidence>
<keyword evidence="11 12" id="KW-0998">Cell outer membrane</keyword>
<dbReference type="Gene3D" id="2.40.170.20">
    <property type="entry name" value="TonB-dependent receptor, beta-barrel domain"/>
    <property type="match status" value="1"/>
</dbReference>
<organism evidence="17 18">
    <name type="scientific">Uliginosibacterium sediminicola</name>
    <dbReference type="NCBI Taxonomy" id="2024550"/>
    <lineage>
        <taxon>Bacteria</taxon>
        <taxon>Pseudomonadati</taxon>
        <taxon>Pseudomonadota</taxon>
        <taxon>Betaproteobacteria</taxon>
        <taxon>Rhodocyclales</taxon>
        <taxon>Zoogloeaceae</taxon>
        <taxon>Uliginosibacterium</taxon>
    </lineage>
</organism>
<keyword evidence="5 12" id="KW-0812">Transmembrane</keyword>
<name>A0ABU9YX22_9RHOO</name>
<evidence type="ECO:0000256" key="7">
    <source>
        <dbReference type="ARBA" id="ARBA00023065"/>
    </source>
</evidence>
<feature type="chain" id="PRO_5045845991" evidence="14">
    <location>
        <begin position="27"/>
        <end position="772"/>
    </location>
</feature>
<dbReference type="InterPro" id="IPR036942">
    <property type="entry name" value="Beta-barrel_TonB_sf"/>
</dbReference>
<evidence type="ECO:0000256" key="11">
    <source>
        <dbReference type="ARBA" id="ARBA00023237"/>
    </source>
</evidence>
<feature type="domain" description="TonB-dependent receptor plug" evidence="16">
    <location>
        <begin position="50"/>
        <end position="163"/>
    </location>
</feature>
<evidence type="ECO:0000256" key="1">
    <source>
        <dbReference type="ARBA" id="ARBA00004571"/>
    </source>
</evidence>
<evidence type="ECO:0000256" key="4">
    <source>
        <dbReference type="ARBA" id="ARBA00022452"/>
    </source>
</evidence>
<dbReference type="Pfam" id="PF07715">
    <property type="entry name" value="Plug"/>
    <property type="match status" value="1"/>
</dbReference>
<dbReference type="Gene3D" id="2.170.130.10">
    <property type="entry name" value="TonB-dependent receptor, plug domain"/>
    <property type="match status" value="1"/>
</dbReference>
<keyword evidence="18" id="KW-1185">Reference proteome</keyword>
<comment type="subcellular location">
    <subcellularLocation>
        <location evidence="1 12">Cell outer membrane</location>
        <topology evidence="1 12">Multi-pass membrane protein</topology>
    </subcellularLocation>
</comment>
<comment type="similarity">
    <text evidence="2 12 13">Belongs to the TonB-dependent receptor family.</text>
</comment>
<proteinExistence type="inferred from homology"/>
<evidence type="ECO:0000256" key="14">
    <source>
        <dbReference type="SAM" id="SignalP"/>
    </source>
</evidence>
<feature type="domain" description="TonB-dependent receptor-like beta-barrel" evidence="15">
    <location>
        <begin position="307"/>
        <end position="748"/>
    </location>
</feature>
<dbReference type="SUPFAM" id="SSF56935">
    <property type="entry name" value="Porins"/>
    <property type="match status" value="1"/>
</dbReference>
<dbReference type="CDD" id="cd01347">
    <property type="entry name" value="ligand_gated_channel"/>
    <property type="match status" value="1"/>
</dbReference>
<comment type="caution">
    <text evidence="17">The sequence shown here is derived from an EMBL/GenBank/DDBJ whole genome shotgun (WGS) entry which is preliminary data.</text>
</comment>
<dbReference type="RefSeq" id="WP_345919022.1">
    <property type="nucleotide sequence ID" value="NZ_JBDIVE010000003.1"/>
</dbReference>
<evidence type="ECO:0000256" key="5">
    <source>
        <dbReference type="ARBA" id="ARBA00022692"/>
    </source>
</evidence>
<dbReference type="EMBL" id="JBDIVE010000003">
    <property type="protein sequence ID" value="MEN3068252.1"/>
    <property type="molecule type" value="Genomic_DNA"/>
</dbReference>
<feature type="signal peptide" evidence="14">
    <location>
        <begin position="1"/>
        <end position="26"/>
    </location>
</feature>
<evidence type="ECO:0000259" key="16">
    <source>
        <dbReference type="Pfam" id="PF07715"/>
    </source>
</evidence>
<dbReference type="InterPro" id="IPR037066">
    <property type="entry name" value="Plug_dom_sf"/>
</dbReference>
<dbReference type="InterPro" id="IPR039426">
    <property type="entry name" value="TonB-dep_rcpt-like"/>
</dbReference>
<evidence type="ECO:0000256" key="6">
    <source>
        <dbReference type="ARBA" id="ARBA00022729"/>
    </source>
</evidence>
<sequence>MLKPFQSAMPPLRLALLASLSLTAQAEEVQQLDAVTVRPKTATTPALPLSAPAVVEGKRREQIEATTNLTDSSDALKYLPSLTVRKRYIGDFDHAITATRTSGTGLSARTLTYADGLLLSNLLGNANNYTPRWGMVAPEEIERVDFLYGPFSAAYSGNAIGGVASFVTRMPEKTEGHVSSQFFSQGFKLYGSDKSYQGGQLNAAVGSRAGALSFWVSGSHVDNTSQPIGFVNTAGTTSAAGTYTPVSGAVADRSTAGADRWVLGTSSEIHTRQDNARIKLAYDLSPTLRADYSFGLWTNHADRLSSTYLRDAAGNPVWQGNVLVNGQRYNIASTSFANSTQDAEHQMHAFGLKSNSGGKWDWSANFSLYDYAKDIQRSSVPDSSKSETVNAAGTAGRITDMKGTGWRNLDLAGVWRPQGRSGAHEASFGLHDDHYQLRTVVWNTPDWIAGSPGSVQGITRYSQFDGSTETRALWAQDVWKFAPDWSATGGLRYERWHAFNGALASAGSATQYLPERHEQFFSPKAALRWQATTDWSLRASLARAYRMPTVAELYQGSVTAGSVVNNDPNLRPENARSTELTAEGEDIAGGVLRISLFHERVRDALYSQVNAIAGGTVTTIQNIDLIRSQGIELAWRGDNIAASRIDLAGSVTYADSRILKNDKNPASVGKKQIRVPDWRASLSATWHQSPRLSWSGAARYSGRQFGNIDNSDVYEDTYFGNTRFFMLDAKAVYQLTSMLKASIGVDNLGNNKAWSFHPYSQRTYFVSLKADF</sequence>
<dbReference type="InterPro" id="IPR000531">
    <property type="entry name" value="Beta-barrel_TonB"/>
</dbReference>
<dbReference type="InterPro" id="IPR012910">
    <property type="entry name" value="Plug_dom"/>
</dbReference>
<evidence type="ECO:0000256" key="10">
    <source>
        <dbReference type="ARBA" id="ARBA00023170"/>
    </source>
</evidence>
<evidence type="ECO:0000259" key="15">
    <source>
        <dbReference type="Pfam" id="PF00593"/>
    </source>
</evidence>
<keyword evidence="6 14" id="KW-0732">Signal</keyword>
<keyword evidence="4 12" id="KW-1134">Transmembrane beta strand</keyword>
<dbReference type="PANTHER" id="PTHR30069:SF53">
    <property type="entry name" value="COLICIN I RECEPTOR-RELATED"/>
    <property type="match status" value="1"/>
</dbReference>
<dbReference type="PROSITE" id="PS52016">
    <property type="entry name" value="TONB_DEPENDENT_REC_3"/>
    <property type="match status" value="1"/>
</dbReference>
<keyword evidence="9 12" id="KW-0472">Membrane</keyword>
<evidence type="ECO:0000256" key="2">
    <source>
        <dbReference type="ARBA" id="ARBA00009810"/>
    </source>
</evidence>
<accession>A0ABU9YX22</accession>
<evidence type="ECO:0000313" key="17">
    <source>
        <dbReference type="EMBL" id="MEN3068252.1"/>
    </source>
</evidence>
<keyword evidence="10 17" id="KW-0675">Receptor</keyword>
<evidence type="ECO:0000256" key="12">
    <source>
        <dbReference type="PROSITE-ProRule" id="PRU01360"/>
    </source>
</evidence>
<dbReference type="PANTHER" id="PTHR30069">
    <property type="entry name" value="TONB-DEPENDENT OUTER MEMBRANE RECEPTOR"/>
    <property type="match status" value="1"/>
</dbReference>
<dbReference type="Pfam" id="PF00593">
    <property type="entry name" value="TonB_dep_Rec_b-barrel"/>
    <property type="match status" value="1"/>
</dbReference>
<gene>
    <name evidence="17" type="ORF">ABDB84_07150</name>
</gene>
<protein>
    <submittedName>
        <fullName evidence="17">TonB-dependent receptor</fullName>
    </submittedName>
</protein>
<evidence type="ECO:0000256" key="8">
    <source>
        <dbReference type="ARBA" id="ARBA00023077"/>
    </source>
</evidence>
<evidence type="ECO:0000313" key="18">
    <source>
        <dbReference type="Proteomes" id="UP001410394"/>
    </source>
</evidence>
<evidence type="ECO:0000256" key="13">
    <source>
        <dbReference type="RuleBase" id="RU003357"/>
    </source>
</evidence>
<keyword evidence="8 13" id="KW-0798">TonB box</keyword>